<protein>
    <recommendedName>
        <fullName evidence="6">Oxidoreductase FAD/NAD(P)-binding domain-containing protein</fullName>
    </recommendedName>
</protein>
<dbReference type="EMBL" id="JAIWYP010000016">
    <property type="protein sequence ID" value="KAH3696718.1"/>
    <property type="molecule type" value="Genomic_DNA"/>
</dbReference>
<dbReference type="AlphaFoldDB" id="A0A9D3YA47"/>
<keyword evidence="8" id="KW-1185">Reference proteome</keyword>
<dbReference type="SUPFAM" id="SSF52343">
    <property type="entry name" value="Ferredoxin reductase-like, C-terminal NADP-linked domain"/>
    <property type="match status" value="1"/>
</dbReference>
<sequence length="116" mass="13701">MSQFVRLWTIGTSVDIRGPCGSYNYIPNQYRVLYMFAIGTGIAPMSQVINTILNNEEDETVIRLHYGCRCYGDILLKSRIDDWSRYWNFTCTYYLSQVNILCYTEFVYACFNRRLL</sequence>
<keyword evidence="4" id="KW-0560">Oxidoreductase</keyword>
<feature type="binding site" evidence="5">
    <location>
        <position position="2"/>
    </location>
    <ligand>
        <name>FAD</name>
        <dbReference type="ChEBI" id="CHEBI:57692"/>
    </ligand>
</feature>
<gene>
    <name evidence="7" type="ORF">DPMN_084194</name>
</gene>
<dbReference type="GO" id="GO:0016491">
    <property type="term" value="F:oxidoreductase activity"/>
    <property type="evidence" value="ECO:0007669"/>
    <property type="project" value="UniProtKB-KW"/>
</dbReference>
<dbReference type="PANTHER" id="PTHR19370">
    <property type="entry name" value="NADH-CYTOCHROME B5 REDUCTASE"/>
    <property type="match status" value="1"/>
</dbReference>
<dbReference type="InterPro" id="IPR039261">
    <property type="entry name" value="FNR_nucleotide-bd"/>
</dbReference>
<feature type="binding site" evidence="5">
    <location>
        <position position="1"/>
    </location>
    <ligand>
        <name>FAD</name>
        <dbReference type="ChEBI" id="CHEBI:57692"/>
    </ligand>
</feature>
<evidence type="ECO:0000259" key="6">
    <source>
        <dbReference type="Pfam" id="PF00175"/>
    </source>
</evidence>
<evidence type="ECO:0000313" key="8">
    <source>
        <dbReference type="Proteomes" id="UP000828390"/>
    </source>
</evidence>
<dbReference type="Proteomes" id="UP000828390">
    <property type="component" value="Unassembled WGS sequence"/>
</dbReference>
<evidence type="ECO:0000256" key="4">
    <source>
        <dbReference type="ARBA" id="ARBA00023002"/>
    </source>
</evidence>
<keyword evidence="2 5" id="KW-0285">Flavoprotein</keyword>
<evidence type="ECO:0000256" key="3">
    <source>
        <dbReference type="ARBA" id="ARBA00022827"/>
    </source>
</evidence>
<feature type="domain" description="Oxidoreductase FAD/NAD(P)-binding" evidence="6">
    <location>
        <begin position="35"/>
        <end position="96"/>
    </location>
</feature>
<name>A0A9D3YA47_DREPO</name>
<reference evidence="7" key="2">
    <citation type="submission" date="2020-11" db="EMBL/GenBank/DDBJ databases">
        <authorList>
            <person name="McCartney M.A."/>
            <person name="Auch B."/>
            <person name="Kono T."/>
            <person name="Mallez S."/>
            <person name="Becker A."/>
            <person name="Gohl D.M."/>
            <person name="Silverstein K.A.T."/>
            <person name="Koren S."/>
            <person name="Bechman K.B."/>
            <person name="Herman A."/>
            <person name="Abrahante J.E."/>
            <person name="Garbe J."/>
        </authorList>
    </citation>
    <scope>NUCLEOTIDE SEQUENCE</scope>
    <source>
        <strain evidence="7">Duluth1</strain>
        <tissue evidence="7">Whole animal</tissue>
    </source>
</reference>
<dbReference type="PRINTS" id="PR00406">
    <property type="entry name" value="CYTB5RDTASE"/>
</dbReference>
<organism evidence="7 8">
    <name type="scientific">Dreissena polymorpha</name>
    <name type="common">Zebra mussel</name>
    <name type="synonym">Mytilus polymorpha</name>
    <dbReference type="NCBI Taxonomy" id="45954"/>
    <lineage>
        <taxon>Eukaryota</taxon>
        <taxon>Metazoa</taxon>
        <taxon>Spiralia</taxon>
        <taxon>Lophotrochozoa</taxon>
        <taxon>Mollusca</taxon>
        <taxon>Bivalvia</taxon>
        <taxon>Autobranchia</taxon>
        <taxon>Heteroconchia</taxon>
        <taxon>Euheterodonta</taxon>
        <taxon>Imparidentia</taxon>
        <taxon>Neoheterodontei</taxon>
        <taxon>Myida</taxon>
        <taxon>Dreissenoidea</taxon>
        <taxon>Dreissenidae</taxon>
        <taxon>Dreissena</taxon>
    </lineage>
</organism>
<keyword evidence="3 5" id="KW-0274">FAD</keyword>
<comment type="cofactor">
    <cofactor evidence="1 5">
        <name>FAD</name>
        <dbReference type="ChEBI" id="CHEBI:57692"/>
    </cofactor>
</comment>
<dbReference type="PANTHER" id="PTHR19370:SF184">
    <property type="entry name" value="NADH-CYTOCHROME B5 REDUCTASE-LIKE"/>
    <property type="match status" value="1"/>
</dbReference>
<dbReference type="Gene3D" id="3.40.50.80">
    <property type="entry name" value="Nucleotide-binding domain of ferredoxin-NADP reductase (FNR) module"/>
    <property type="match status" value="1"/>
</dbReference>
<evidence type="ECO:0000313" key="7">
    <source>
        <dbReference type="EMBL" id="KAH3696718.1"/>
    </source>
</evidence>
<evidence type="ECO:0000256" key="1">
    <source>
        <dbReference type="ARBA" id="ARBA00001974"/>
    </source>
</evidence>
<evidence type="ECO:0000256" key="5">
    <source>
        <dbReference type="PIRSR" id="PIRSR601834-1"/>
    </source>
</evidence>
<evidence type="ECO:0000256" key="2">
    <source>
        <dbReference type="ARBA" id="ARBA00022630"/>
    </source>
</evidence>
<accession>A0A9D3YA47</accession>
<dbReference type="Pfam" id="PF00175">
    <property type="entry name" value="NAD_binding_1"/>
    <property type="match status" value="1"/>
</dbReference>
<proteinExistence type="predicted"/>
<reference evidence="7" key="1">
    <citation type="journal article" date="2019" name="bioRxiv">
        <title>The Genome of the Zebra Mussel, Dreissena polymorpha: A Resource for Invasive Species Research.</title>
        <authorList>
            <person name="McCartney M.A."/>
            <person name="Auch B."/>
            <person name="Kono T."/>
            <person name="Mallez S."/>
            <person name="Zhang Y."/>
            <person name="Obille A."/>
            <person name="Becker A."/>
            <person name="Abrahante J.E."/>
            <person name="Garbe J."/>
            <person name="Badalamenti J.P."/>
            <person name="Herman A."/>
            <person name="Mangelson H."/>
            <person name="Liachko I."/>
            <person name="Sullivan S."/>
            <person name="Sone E.D."/>
            <person name="Koren S."/>
            <person name="Silverstein K.A.T."/>
            <person name="Beckman K.B."/>
            <person name="Gohl D.M."/>
        </authorList>
    </citation>
    <scope>NUCLEOTIDE SEQUENCE</scope>
    <source>
        <strain evidence="7">Duluth1</strain>
        <tissue evidence="7">Whole animal</tissue>
    </source>
</reference>
<comment type="caution">
    <text evidence="7">The sequence shown here is derived from an EMBL/GenBank/DDBJ whole genome shotgun (WGS) entry which is preliminary data.</text>
</comment>
<dbReference type="InterPro" id="IPR001433">
    <property type="entry name" value="OxRdtase_FAD/NAD-bd"/>
</dbReference>
<dbReference type="InterPro" id="IPR001834">
    <property type="entry name" value="CBR-like"/>
</dbReference>